<dbReference type="PROSITE" id="PS50966">
    <property type="entry name" value="ZF_SWIM"/>
    <property type="match status" value="1"/>
</dbReference>
<dbReference type="InterPro" id="IPR007527">
    <property type="entry name" value="Znf_SWIM"/>
</dbReference>
<reference evidence="4 5" key="1">
    <citation type="submission" date="2025-05" db="UniProtKB">
        <authorList>
            <consortium name="RefSeq"/>
        </authorList>
    </citation>
    <scope>IDENTIFICATION</scope>
    <source>
        <tissue evidence="4 5">Thorax and Abdomen</tissue>
    </source>
</reference>
<name>A0ABM3GDF8_NEOLC</name>
<gene>
    <name evidence="6" type="primary">LOC124294839</name>
    <name evidence="4" type="synonym">LOC124293243</name>
    <name evidence="5" type="synonym">LOC124293941</name>
</gene>
<keyword evidence="1" id="KW-0862">Zinc</keyword>
<sequence length="178" mass="19978">MSYVNLLDYLESTTRSRNFIEGEQVVNANHLIYTGILSENEEQYELLSYCIQSSNTRGDPHEITTVISKTDKVISSVCSCTAGNSGTCKHSAGVLVFCTRNDLAGFKTVSSTDRKCLWSAPRNACLEQYNPKPLSEHGCFNIKKNHKELSDDVKKSIKEKLFSKNLKSALSEHAYERE</sequence>
<keyword evidence="1" id="KW-0479">Metal-binding</keyword>
<dbReference type="Proteomes" id="UP000829291">
    <property type="component" value="Chromosome 5"/>
</dbReference>
<dbReference type="Proteomes" id="UP000829291">
    <property type="component" value="Chromosome 4"/>
</dbReference>
<evidence type="ECO:0000313" key="3">
    <source>
        <dbReference type="Proteomes" id="UP000829291"/>
    </source>
</evidence>
<accession>A0ABM3GDF8</accession>
<feature type="domain" description="SWIM-type" evidence="2">
    <location>
        <begin position="63"/>
        <end position="99"/>
    </location>
</feature>
<dbReference type="RefSeq" id="XP_046598307.1">
    <property type="nucleotide sequence ID" value="XM_046742351.1"/>
</dbReference>
<evidence type="ECO:0000313" key="5">
    <source>
        <dbReference type="RefSeq" id="XP_046592947.1"/>
    </source>
</evidence>
<keyword evidence="1" id="KW-0863">Zinc-finger</keyword>
<dbReference type="Proteomes" id="UP000829291">
    <property type="component" value="Chromosome 3"/>
</dbReference>
<evidence type="ECO:0000313" key="4">
    <source>
        <dbReference type="RefSeq" id="XP_046589299.1"/>
    </source>
</evidence>
<evidence type="ECO:0000313" key="6">
    <source>
        <dbReference type="RefSeq" id="XP_046598307.1"/>
    </source>
</evidence>
<proteinExistence type="predicted"/>
<dbReference type="RefSeq" id="XP_046589299.1">
    <property type="nucleotide sequence ID" value="XM_046733343.1"/>
</dbReference>
<dbReference type="GeneID" id="124294839"/>
<protein>
    <submittedName>
        <fullName evidence="4">Uncharacterized protein LOC124293243</fullName>
    </submittedName>
    <submittedName>
        <fullName evidence="5">Uncharacterized protein LOC124293941</fullName>
    </submittedName>
    <submittedName>
        <fullName evidence="6">Uncharacterized protein LOC124294839</fullName>
    </submittedName>
</protein>
<keyword evidence="3" id="KW-1185">Reference proteome</keyword>
<organism evidence="3 6">
    <name type="scientific">Neodiprion lecontei</name>
    <name type="common">Redheaded pine sawfly</name>
    <dbReference type="NCBI Taxonomy" id="441921"/>
    <lineage>
        <taxon>Eukaryota</taxon>
        <taxon>Metazoa</taxon>
        <taxon>Ecdysozoa</taxon>
        <taxon>Arthropoda</taxon>
        <taxon>Hexapoda</taxon>
        <taxon>Insecta</taxon>
        <taxon>Pterygota</taxon>
        <taxon>Neoptera</taxon>
        <taxon>Endopterygota</taxon>
        <taxon>Hymenoptera</taxon>
        <taxon>Tenthredinoidea</taxon>
        <taxon>Diprionidae</taxon>
        <taxon>Diprioninae</taxon>
        <taxon>Neodiprion</taxon>
    </lineage>
</organism>
<evidence type="ECO:0000259" key="2">
    <source>
        <dbReference type="PROSITE" id="PS50966"/>
    </source>
</evidence>
<evidence type="ECO:0000256" key="1">
    <source>
        <dbReference type="PROSITE-ProRule" id="PRU00325"/>
    </source>
</evidence>
<dbReference type="RefSeq" id="XP_046592947.1">
    <property type="nucleotide sequence ID" value="XM_046736991.1"/>
</dbReference>